<name>A0A6J0M0S9_RAPSA</name>
<feature type="domain" description="Replication protein A 70 kDa DNA-binding subunit B/D first OB fold" evidence="2">
    <location>
        <begin position="57"/>
        <end position="141"/>
    </location>
</feature>
<dbReference type="Proteomes" id="UP000504610">
    <property type="component" value="Chromosome 1"/>
</dbReference>
<gene>
    <name evidence="4" type="primary">LOC108837102</name>
    <name evidence="5" type="synonym">LOC108853608</name>
</gene>
<feature type="region of interest" description="Disordered" evidence="1">
    <location>
        <begin position="306"/>
        <end position="344"/>
    </location>
</feature>
<dbReference type="SUPFAM" id="SSF50249">
    <property type="entry name" value="Nucleic acid-binding proteins"/>
    <property type="match status" value="1"/>
</dbReference>
<dbReference type="PANTHER" id="PTHR47165">
    <property type="entry name" value="OS03G0429900 PROTEIN"/>
    <property type="match status" value="1"/>
</dbReference>
<sequence length="344" mass="37034">MTSPAVFAAVSAVAPVSVVPAVSEDAAVSAVSAAAAVPYTTFGSLRLGRTAQSLVGRLIRFWDAKDIDKNGELLGITFLLLDEKDSVIHGFIPANRVSHYRSSLVPGSIVRLECFEVARVSHMYKVTEHQFVIRFLPSTRMVGVQVVGPVIKTNRFMVRRIGHLQVLANTNLELPDVVGEIRSVQGSDLENNADTSRILVRLLIEPAVTVYVSLRDDAASSFRGFLKVADRSQSVMLVTSVSPKLFGGNLYLNSTQGTRFFFDTGLPEIAEFVSSIGATAAQGYTYVTQEHLESFPPHVEENVGLAASSSGPAMLGNKMDEECASDTPPGESDAQKKRKSGGSE</sequence>
<evidence type="ECO:0000313" key="4">
    <source>
        <dbReference type="RefSeq" id="XP_018465674.2"/>
    </source>
</evidence>
<dbReference type="AlphaFoldDB" id="A0A6J0M0S9"/>
<evidence type="ECO:0000313" key="3">
    <source>
        <dbReference type="Proteomes" id="UP000504610"/>
    </source>
</evidence>
<protein>
    <submittedName>
        <fullName evidence="4">Uncharacterized protein LOC108837102</fullName>
    </submittedName>
    <submittedName>
        <fullName evidence="5">Uncharacterized protein LOC108853608</fullName>
    </submittedName>
</protein>
<dbReference type="Pfam" id="PF02721">
    <property type="entry name" value="DUF223"/>
    <property type="match status" value="1"/>
</dbReference>
<dbReference type="Gene3D" id="2.40.50.140">
    <property type="entry name" value="Nucleic acid-binding proteins"/>
    <property type="match status" value="2"/>
</dbReference>
<dbReference type="Proteomes" id="UP000504610">
    <property type="component" value="Chromosome 7"/>
</dbReference>
<dbReference type="InterPro" id="IPR003871">
    <property type="entry name" value="RFA1B/D_OB_1st"/>
</dbReference>
<dbReference type="KEGG" id="rsz:108853608"/>
<accession>A0A6J0M0S9</accession>
<dbReference type="GeneID" id="108837102"/>
<evidence type="ECO:0000313" key="5">
    <source>
        <dbReference type="RefSeq" id="XP_056842858.1"/>
    </source>
</evidence>
<keyword evidence="3" id="KW-1185">Reference proteome</keyword>
<dbReference type="KEGG" id="rsz:108837102"/>
<reference evidence="3" key="1">
    <citation type="journal article" date="2019" name="Database">
        <title>The radish genome database (RadishGD): an integrated information resource for radish genomics.</title>
        <authorList>
            <person name="Yu H.J."/>
            <person name="Baek S."/>
            <person name="Lee Y.J."/>
            <person name="Cho A."/>
            <person name="Mun J.H."/>
        </authorList>
    </citation>
    <scope>NUCLEOTIDE SEQUENCE [LARGE SCALE GENOMIC DNA]</scope>
    <source>
        <strain evidence="3">cv. WK10039</strain>
    </source>
</reference>
<proteinExistence type="predicted"/>
<dbReference type="OrthoDB" id="1108792at2759"/>
<dbReference type="RefSeq" id="XP_018465674.2">
    <property type="nucleotide sequence ID" value="XM_018610172.2"/>
</dbReference>
<evidence type="ECO:0000256" key="1">
    <source>
        <dbReference type="SAM" id="MobiDB-lite"/>
    </source>
</evidence>
<dbReference type="InterPro" id="IPR012340">
    <property type="entry name" value="NA-bd_OB-fold"/>
</dbReference>
<evidence type="ECO:0000259" key="2">
    <source>
        <dbReference type="Pfam" id="PF02721"/>
    </source>
</evidence>
<organism evidence="3 4">
    <name type="scientific">Raphanus sativus</name>
    <name type="common">Radish</name>
    <name type="synonym">Raphanus raphanistrum var. sativus</name>
    <dbReference type="NCBI Taxonomy" id="3726"/>
    <lineage>
        <taxon>Eukaryota</taxon>
        <taxon>Viridiplantae</taxon>
        <taxon>Streptophyta</taxon>
        <taxon>Embryophyta</taxon>
        <taxon>Tracheophyta</taxon>
        <taxon>Spermatophyta</taxon>
        <taxon>Magnoliopsida</taxon>
        <taxon>eudicotyledons</taxon>
        <taxon>Gunneridae</taxon>
        <taxon>Pentapetalae</taxon>
        <taxon>rosids</taxon>
        <taxon>malvids</taxon>
        <taxon>Brassicales</taxon>
        <taxon>Brassicaceae</taxon>
        <taxon>Brassiceae</taxon>
        <taxon>Raphanus</taxon>
    </lineage>
</organism>
<dbReference type="RefSeq" id="XP_056842858.1">
    <property type="nucleotide sequence ID" value="XM_056986878.1"/>
</dbReference>
<reference evidence="4 5" key="2">
    <citation type="submission" date="2025-04" db="UniProtKB">
        <authorList>
            <consortium name="RefSeq"/>
        </authorList>
    </citation>
    <scope>IDENTIFICATION</scope>
    <source>
        <tissue evidence="4 5">Leaf</tissue>
    </source>
</reference>
<dbReference type="CDD" id="cd04480">
    <property type="entry name" value="RPA1_DBD_A_like"/>
    <property type="match status" value="1"/>
</dbReference>
<dbReference type="PANTHER" id="PTHR47165:SF4">
    <property type="entry name" value="OS03G0429900 PROTEIN"/>
    <property type="match status" value="1"/>
</dbReference>